<evidence type="ECO:0000256" key="1">
    <source>
        <dbReference type="SAM" id="MobiDB-lite"/>
    </source>
</evidence>
<dbReference type="InterPro" id="IPR008930">
    <property type="entry name" value="Terpenoid_cyclase/PrenylTrfase"/>
</dbReference>
<protein>
    <recommendedName>
        <fullName evidence="4">AAA+ ATPase domain-containing protein</fullName>
    </recommendedName>
</protein>
<evidence type="ECO:0008006" key="4">
    <source>
        <dbReference type="Google" id="ProtNLM"/>
    </source>
</evidence>
<organism evidence="2 3">
    <name type="scientific">Paractinoplanes ovalisporus</name>
    <dbReference type="NCBI Taxonomy" id="2810368"/>
    <lineage>
        <taxon>Bacteria</taxon>
        <taxon>Bacillati</taxon>
        <taxon>Actinomycetota</taxon>
        <taxon>Actinomycetes</taxon>
        <taxon>Micromonosporales</taxon>
        <taxon>Micromonosporaceae</taxon>
        <taxon>Paractinoplanes</taxon>
    </lineage>
</organism>
<evidence type="ECO:0000313" key="2">
    <source>
        <dbReference type="EMBL" id="MBM2615857.1"/>
    </source>
</evidence>
<proteinExistence type="predicted"/>
<dbReference type="SUPFAM" id="SSF52540">
    <property type="entry name" value="P-loop containing nucleoside triphosphate hydrolases"/>
    <property type="match status" value="1"/>
</dbReference>
<reference evidence="2 3" key="1">
    <citation type="submission" date="2021-01" db="EMBL/GenBank/DDBJ databases">
        <title>Actinoplanes sp. nov. LDG1-06 isolated from lichen.</title>
        <authorList>
            <person name="Saeng-In P."/>
            <person name="Phongsopitanun W."/>
            <person name="Kanchanasin P."/>
            <person name="Yuki M."/>
            <person name="Kudo T."/>
            <person name="Ohkuma M."/>
            <person name="Tanasupawat S."/>
        </authorList>
    </citation>
    <scope>NUCLEOTIDE SEQUENCE [LARGE SCALE GENOMIC DNA]</scope>
    <source>
        <strain evidence="2 3">LDG1-06</strain>
    </source>
</reference>
<sequence>MTSDASGWDELERVGADSDPSAILEAARTDLKALADRVEERLSADPALRLLVSIDYGGPIGPHLLVRVGDRPEPVMITDRVLVRALERGVRPLELLAYAIAAPLPLDPGWRPRRIGHATPPNEEQARNHQRIFRNTGAYEQVDRALTRGRDVLVVGPHGSGRSALIGTIARRLGNLPYQQRRGIIWLNLTDPADGPESIVMALLEAERHEGYVVVVEGLQANLPVLDALFQFITRLRAEFGLRVQVLASGWRSVADLLGRDGSFALTQIRVDARATIDVMLRESIPSAVERAKIRPLLVDDVHLAARAIDIYKRTGKVPTEVQLGVEFTKPDASGEERHALYFLACLGYFGLALPEKEAARFGDGVVERLHKDDLVHRTDGAYAIAPRRRAKIVLRHALNNWSGDLRDEDAPESIVWQHLQEGGERLIRATLSQIELVVSPEELRPESLSLLAAWERSEQLGDWLERRTRDDPRWGNNLGSAVFAAIALTRLNRESQWLSIAEPIRGHWRYDDPEKRVLDYVGEHTTDFADFDEIAVRMRIEDELSGRAGHPTGIPWDKFDREHAYRNWALGLLLCLEGTAPSESRDEQRIEQLLKLAERAAEPDGSFYPARVPWVTARIVIGLLHAELSPQDNPTIMKACKWLLSLVTKKERPAEGEPPETSSWWRGGTGSWNRDEATTAMCLTALILAGFGEREQVATALTWLRGREPQWCKTDHEIDLAQVVETLAAADEPFDSYLRELLDRTLQELDSEPAERPEEQLRTAFLAAQLSEIVRQTVHNEFLRLLRDVMKPGVATPETPAAEPVVESPSTGPVAEPVAEGPCGLLPAQLESWQEACLMLSQKLTEQISGRQSVDAPTVQRGLKEKLAQRDRYFRLRERLTARAPATVLVELNQLGLLVCGQTWPPLPFPDRYCDDDAP</sequence>
<dbReference type="EMBL" id="JAENHP010000002">
    <property type="protein sequence ID" value="MBM2615857.1"/>
    <property type="molecule type" value="Genomic_DNA"/>
</dbReference>
<evidence type="ECO:0000313" key="3">
    <source>
        <dbReference type="Proteomes" id="UP000632138"/>
    </source>
</evidence>
<dbReference type="InterPro" id="IPR027417">
    <property type="entry name" value="P-loop_NTPase"/>
</dbReference>
<feature type="region of interest" description="Disordered" evidence="1">
    <location>
        <begin position="796"/>
        <end position="815"/>
    </location>
</feature>
<dbReference type="Gene3D" id="1.50.10.20">
    <property type="match status" value="1"/>
</dbReference>
<keyword evidence="3" id="KW-1185">Reference proteome</keyword>
<accession>A0ABS2A7T1</accession>
<comment type="caution">
    <text evidence="2">The sequence shown here is derived from an EMBL/GenBank/DDBJ whole genome shotgun (WGS) entry which is preliminary data.</text>
</comment>
<gene>
    <name evidence="2" type="ORF">JIG36_09845</name>
</gene>
<dbReference type="SUPFAM" id="SSF48239">
    <property type="entry name" value="Terpenoid cyclases/Protein prenyltransferases"/>
    <property type="match status" value="1"/>
</dbReference>
<dbReference type="Proteomes" id="UP000632138">
    <property type="component" value="Unassembled WGS sequence"/>
</dbReference>
<dbReference type="RefSeq" id="WP_203375706.1">
    <property type="nucleotide sequence ID" value="NZ_JAENHP010000002.1"/>
</dbReference>
<name>A0ABS2A7T1_9ACTN</name>